<evidence type="ECO:0000256" key="4">
    <source>
        <dbReference type="ARBA" id="ARBA00022574"/>
    </source>
</evidence>
<comment type="caution">
    <text evidence="11">The sequence shown here is derived from an EMBL/GenBank/DDBJ whole genome shotgun (WGS) entry which is preliminary data.</text>
</comment>
<evidence type="ECO:0000256" key="6">
    <source>
        <dbReference type="ARBA" id="ARBA00023163"/>
    </source>
</evidence>
<keyword evidence="6" id="KW-0804">Transcription</keyword>
<dbReference type="PANTHER" id="PTHR44215">
    <property type="entry name" value="WD REPEAT-CONTAINING PROTEIN 75"/>
    <property type="match status" value="1"/>
</dbReference>
<dbReference type="InterPro" id="IPR036322">
    <property type="entry name" value="WD40_repeat_dom_sf"/>
</dbReference>
<organism evidence="11 12">
    <name type="scientific">Crepidotus variabilis</name>
    <dbReference type="NCBI Taxonomy" id="179855"/>
    <lineage>
        <taxon>Eukaryota</taxon>
        <taxon>Fungi</taxon>
        <taxon>Dikarya</taxon>
        <taxon>Basidiomycota</taxon>
        <taxon>Agaricomycotina</taxon>
        <taxon>Agaricomycetes</taxon>
        <taxon>Agaricomycetidae</taxon>
        <taxon>Agaricales</taxon>
        <taxon>Agaricineae</taxon>
        <taxon>Crepidotaceae</taxon>
        <taxon>Crepidotus</taxon>
    </lineage>
</organism>
<dbReference type="SUPFAM" id="SSF50978">
    <property type="entry name" value="WD40 repeat-like"/>
    <property type="match status" value="1"/>
</dbReference>
<evidence type="ECO:0000256" key="1">
    <source>
        <dbReference type="ARBA" id="ARBA00004604"/>
    </source>
</evidence>
<dbReference type="Pfam" id="PF23769">
    <property type="entry name" value="Beta-prop_WDR75_2nd"/>
    <property type="match status" value="1"/>
</dbReference>
<feature type="compositionally biased region" description="Basic residues" evidence="9">
    <location>
        <begin position="18"/>
        <end position="28"/>
    </location>
</feature>
<dbReference type="Gene3D" id="2.130.10.10">
    <property type="entry name" value="YVTN repeat-like/Quinoprotein amine dehydrogenase"/>
    <property type="match status" value="3"/>
</dbReference>
<dbReference type="GO" id="GO:0003723">
    <property type="term" value="F:RNA binding"/>
    <property type="evidence" value="ECO:0007669"/>
    <property type="project" value="InterPro"/>
</dbReference>
<keyword evidence="12" id="KW-1185">Reference proteome</keyword>
<dbReference type="InterPro" id="IPR057644">
    <property type="entry name" value="Beta-prop_WDR75_2nd"/>
</dbReference>
<dbReference type="Proteomes" id="UP000807306">
    <property type="component" value="Unassembled WGS sequence"/>
</dbReference>
<feature type="domain" description="WD repeat-containing protein 75 second beta-propeller" evidence="10">
    <location>
        <begin position="420"/>
        <end position="686"/>
    </location>
</feature>
<evidence type="ECO:0000256" key="9">
    <source>
        <dbReference type="SAM" id="MobiDB-lite"/>
    </source>
</evidence>
<evidence type="ECO:0000313" key="12">
    <source>
        <dbReference type="Proteomes" id="UP000807306"/>
    </source>
</evidence>
<evidence type="ECO:0000256" key="7">
    <source>
        <dbReference type="ARBA" id="ARBA00023242"/>
    </source>
</evidence>
<dbReference type="EMBL" id="MU157824">
    <property type="protein sequence ID" value="KAF9535678.1"/>
    <property type="molecule type" value="Genomic_DNA"/>
</dbReference>
<dbReference type="PROSITE" id="PS50082">
    <property type="entry name" value="WD_REPEATS_2"/>
    <property type="match status" value="2"/>
</dbReference>
<comment type="subcellular location">
    <subcellularLocation>
        <location evidence="1">Nucleus</location>
        <location evidence="1">Nucleolus</location>
    </subcellularLocation>
</comment>
<protein>
    <submittedName>
        <fullName evidence="11">WD40-repeat-containing domain protein</fullName>
    </submittedName>
</protein>
<evidence type="ECO:0000259" key="10">
    <source>
        <dbReference type="Pfam" id="PF23769"/>
    </source>
</evidence>
<proteinExistence type="predicted"/>
<dbReference type="OrthoDB" id="4096at2759"/>
<accession>A0A9P6EVH3</accession>
<keyword evidence="4 8" id="KW-0853">WD repeat</keyword>
<sequence length="957" mass="104254">MAASTSKHSNVAAEPLKTSRKSASKKGKGKENNTEPDVTSIPLTPLDDDPWEQATPWNWTSLTDPSSSRIPPVFTKDGSYFFSLVGSSVKIHSTFTGLVVSTLTSPPSVENTAGLDVITSAVLNPQNPFQLITGALDGRILIWDFVNANLLQTITLGQPIHLLCAHENFKGYVFVAASKARKTAGTIDNNAVVLQVALKQSDSSGKPAEIMPVGKTRSPSGLAVSSNGAWLVATAGHKVYIAKTALLSAGFTKYVSAERLTCLGFHPLEEYFATGDEKGIVRLWYCLNDELAVNIKGVEKRTQTRALHWHAHPVSSVSFTSNGAYLLSGGEEAVLVIWQLHTGRKEFIPRLGAPIGTVSVAKSLKTGEEEYLLGLMDATYAFVSSTSLKITRSYSRIKVDPSLPFDAGATYKPFSVPIAVHPLTATLVLPSSHPSSLQIYSPASSTLLSELEVSPSNRVSRRDDKPITPSRVEKVVISISGAWMATVDAREGDVGFRREVYIKFWSWDSKENNWTLNSRIDRPHGTDKVTDISFSPTSQSGTAAMLVSTGEDGKIKVWSPRLLPGTESAVIWTSHATLNFRQDIPGSVSWAPDSSLFAVAVGPHIALYDPFTKMLRRTLTVPDCQKIQFVHFIGRQGRHLLATSLKNFIMWDLIDGCVSWQRSQTSHVSAVVPHPRSSTFAVFHSVKIAQNEPQTKVLMFDAASNLPTSLHSLPFHLRHVIYTSFETSAGFSIVGITHAWRVVIFGDSPRAMINISPKGLNFGRHPPNRTLFQDIFGASAFLEQLPSAQEVPLRSKQDVSQTLFDGPVFLAPSLDTFFRPLLSTILSVRVEDHATQTTTSDPLDDDIVMVDEADNGLVILEAQGARSSYPGEMEVLTKLFRSSCKAKGTSIASIANNPKVNGKAHSPTRETLNGAHYIHSTAHHPSPKVLPSRNRIDDSQKALSPIIGGKKRKQLSS</sequence>
<dbReference type="InterPro" id="IPR011047">
    <property type="entry name" value="Quinoprotein_ADH-like_sf"/>
</dbReference>
<evidence type="ECO:0000313" key="11">
    <source>
        <dbReference type="EMBL" id="KAF9535678.1"/>
    </source>
</evidence>
<feature type="region of interest" description="Disordered" evidence="9">
    <location>
        <begin position="1"/>
        <end position="49"/>
    </location>
</feature>
<feature type="repeat" description="WD" evidence="8">
    <location>
        <begin position="131"/>
        <end position="153"/>
    </location>
</feature>
<reference evidence="11" key="1">
    <citation type="submission" date="2020-11" db="EMBL/GenBank/DDBJ databases">
        <authorList>
            <consortium name="DOE Joint Genome Institute"/>
            <person name="Ahrendt S."/>
            <person name="Riley R."/>
            <person name="Andreopoulos W."/>
            <person name="Labutti K."/>
            <person name="Pangilinan J."/>
            <person name="Ruiz-Duenas F.J."/>
            <person name="Barrasa J.M."/>
            <person name="Sanchez-Garcia M."/>
            <person name="Camarero S."/>
            <person name="Miyauchi S."/>
            <person name="Serrano A."/>
            <person name="Linde D."/>
            <person name="Babiker R."/>
            <person name="Drula E."/>
            <person name="Ayuso-Fernandez I."/>
            <person name="Pacheco R."/>
            <person name="Padilla G."/>
            <person name="Ferreira P."/>
            <person name="Barriuso J."/>
            <person name="Kellner H."/>
            <person name="Castanera R."/>
            <person name="Alfaro M."/>
            <person name="Ramirez L."/>
            <person name="Pisabarro A.G."/>
            <person name="Kuo A."/>
            <person name="Tritt A."/>
            <person name="Lipzen A."/>
            <person name="He G."/>
            <person name="Yan M."/>
            <person name="Ng V."/>
            <person name="Cullen D."/>
            <person name="Martin F."/>
            <person name="Rosso M.-N."/>
            <person name="Henrissat B."/>
            <person name="Hibbett D."/>
            <person name="Martinez A.T."/>
            <person name="Grigoriev I.V."/>
        </authorList>
    </citation>
    <scope>NUCLEOTIDE SEQUENCE</scope>
    <source>
        <strain evidence="11">CBS 506.95</strain>
    </source>
</reference>
<keyword evidence="7" id="KW-0539">Nucleus</keyword>
<keyword evidence="5" id="KW-0677">Repeat</keyword>
<dbReference type="InterPro" id="IPR001680">
    <property type="entry name" value="WD40_rpt"/>
</dbReference>
<evidence type="ECO:0000256" key="3">
    <source>
        <dbReference type="ARBA" id="ARBA00022552"/>
    </source>
</evidence>
<gene>
    <name evidence="11" type="ORF">CPB83DRAFT_779803</name>
</gene>
<feature type="repeat" description="WD" evidence="8">
    <location>
        <begin position="307"/>
        <end position="348"/>
    </location>
</feature>
<dbReference type="Pfam" id="PF23869">
    <property type="entry name" value="Beta-prop_WDR75_1st"/>
    <property type="match status" value="1"/>
</dbReference>
<dbReference type="InterPro" id="IPR015943">
    <property type="entry name" value="WD40/YVTN_repeat-like_dom_sf"/>
</dbReference>
<feature type="region of interest" description="Disordered" evidence="9">
    <location>
        <begin position="920"/>
        <end position="957"/>
    </location>
</feature>
<dbReference type="PANTHER" id="PTHR44215:SF1">
    <property type="entry name" value="WD REPEAT-CONTAINING PROTEIN 75"/>
    <property type="match status" value="1"/>
</dbReference>
<dbReference type="SUPFAM" id="SSF50998">
    <property type="entry name" value="Quinoprotein alcohol dehydrogenase-like"/>
    <property type="match status" value="1"/>
</dbReference>
<dbReference type="SMART" id="SM00320">
    <property type="entry name" value="WD40"/>
    <property type="match status" value="5"/>
</dbReference>
<evidence type="ECO:0000256" key="8">
    <source>
        <dbReference type="PROSITE-ProRule" id="PRU00221"/>
    </source>
</evidence>
<dbReference type="GO" id="GO:2000234">
    <property type="term" value="P:positive regulation of rRNA processing"/>
    <property type="evidence" value="ECO:0007669"/>
    <property type="project" value="TreeGrafter"/>
</dbReference>
<dbReference type="GO" id="GO:0045943">
    <property type="term" value="P:positive regulation of transcription by RNA polymerase I"/>
    <property type="evidence" value="ECO:0007669"/>
    <property type="project" value="InterPro"/>
</dbReference>
<keyword evidence="2" id="KW-0690">Ribosome biogenesis</keyword>
<name>A0A9P6EVH3_9AGAR</name>
<dbReference type="AlphaFoldDB" id="A0A9P6EVH3"/>
<dbReference type="GO" id="GO:0006364">
    <property type="term" value="P:rRNA processing"/>
    <property type="evidence" value="ECO:0007669"/>
    <property type="project" value="UniProtKB-KW"/>
</dbReference>
<evidence type="ECO:0000256" key="2">
    <source>
        <dbReference type="ARBA" id="ARBA00022517"/>
    </source>
</evidence>
<dbReference type="InterPro" id="IPR053826">
    <property type="entry name" value="WDR75"/>
</dbReference>
<keyword evidence="3" id="KW-0698">rRNA processing</keyword>
<dbReference type="PROSITE" id="PS50294">
    <property type="entry name" value="WD_REPEATS_REGION"/>
    <property type="match status" value="1"/>
</dbReference>
<evidence type="ECO:0000256" key="5">
    <source>
        <dbReference type="ARBA" id="ARBA00022737"/>
    </source>
</evidence>
<dbReference type="GO" id="GO:0032040">
    <property type="term" value="C:small-subunit processome"/>
    <property type="evidence" value="ECO:0007669"/>
    <property type="project" value="InterPro"/>
</dbReference>